<dbReference type="AlphaFoldDB" id="A0A318ZP69"/>
<dbReference type="InterPro" id="IPR029044">
    <property type="entry name" value="Nucleotide-diphossugar_trans"/>
</dbReference>
<organism evidence="1 2">
    <name type="scientific">Aspergillus saccharolyticus JOP 1030-1</name>
    <dbReference type="NCBI Taxonomy" id="1450539"/>
    <lineage>
        <taxon>Eukaryota</taxon>
        <taxon>Fungi</taxon>
        <taxon>Dikarya</taxon>
        <taxon>Ascomycota</taxon>
        <taxon>Pezizomycotina</taxon>
        <taxon>Eurotiomycetes</taxon>
        <taxon>Eurotiomycetidae</taxon>
        <taxon>Eurotiales</taxon>
        <taxon>Aspergillaceae</taxon>
        <taxon>Aspergillus</taxon>
        <taxon>Aspergillus subgen. Circumdati</taxon>
    </lineage>
</organism>
<sequence length="378" mass="42658">MALAHLAIPRNRRDISRARRGTSSIQHDILAFVRDAIAARLRALRERDVQMEAVLILLLVLQFLCCNPRPTATAPYNANHFNGAKVAIMHYATDVHHLCNANMNLHFIRNEGTQADLVLVHPPHWTPGSESPSGRLLHKAETAYGAKLIPIPGLRPLGDKVNWTDYTKLLAFNLTQYDRVNIDSLFRLDAAPLAAPRAYWLGPIDETMQLTPSLMLIQPSATEFTRIVSSIQDTYHAESEREIINRLYLDSAILLPHRDYLLPTRELRTDNHTDFLGSPYAPWDTSEILRQAKYLLFSDGPVANPWLRTPAAVWAGEQQPACGRAPLTGAVDCRARDLWVGLYRGFVEEREMVCGREFVPQPRRNSRQARDAGHASRL</sequence>
<name>A0A318ZP69_9EURO</name>
<dbReference type="Proteomes" id="UP000248349">
    <property type="component" value="Unassembled WGS sequence"/>
</dbReference>
<dbReference type="OrthoDB" id="2014201at2759"/>
<protein>
    <recommendedName>
        <fullName evidence="3">Nucleotide-diphospho-sugar transferase</fullName>
    </recommendedName>
</protein>
<dbReference type="SUPFAM" id="SSF53448">
    <property type="entry name" value="Nucleotide-diphospho-sugar transferases"/>
    <property type="match status" value="1"/>
</dbReference>
<proteinExistence type="predicted"/>
<accession>A0A318ZP69</accession>
<evidence type="ECO:0008006" key="3">
    <source>
        <dbReference type="Google" id="ProtNLM"/>
    </source>
</evidence>
<keyword evidence="2" id="KW-1185">Reference proteome</keyword>
<reference evidence="1 2" key="1">
    <citation type="submission" date="2016-12" db="EMBL/GenBank/DDBJ databases">
        <title>The genomes of Aspergillus section Nigri reveals drivers in fungal speciation.</title>
        <authorList>
            <consortium name="DOE Joint Genome Institute"/>
            <person name="Vesth T.C."/>
            <person name="Nybo J."/>
            <person name="Theobald S."/>
            <person name="Brandl J."/>
            <person name="Frisvad J.C."/>
            <person name="Nielsen K.F."/>
            <person name="Lyhne E.K."/>
            <person name="Kogle M.E."/>
            <person name="Kuo A."/>
            <person name="Riley R."/>
            <person name="Clum A."/>
            <person name="Nolan M."/>
            <person name="Lipzen A."/>
            <person name="Salamov A."/>
            <person name="Henrissat B."/>
            <person name="Wiebenga A."/>
            <person name="De Vries R.P."/>
            <person name="Grigoriev I.V."/>
            <person name="Mortensen U.H."/>
            <person name="Andersen M.R."/>
            <person name="Baker S.E."/>
        </authorList>
    </citation>
    <scope>NUCLEOTIDE SEQUENCE [LARGE SCALE GENOMIC DNA]</scope>
    <source>
        <strain evidence="1 2">JOP 1030-1</strain>
    </source>
</reference>
<dbReference type="EMBL" id="KZ821219">
    <property type="protein sequence ID" value="PYH49336.1"/>
    <property type="molecule type" value="Genomic_DNA"/>
</dbReference>
<dbReference type="Gene3D" id="3.90.550.10">
    <property type="entry name" value="Spore Coat Polysaccharide Biosynthesis Protein SpsA, Chain A"/>
    <property type="match status" value="1"/>
</dbReference>
<gene>
    <name evidence="1" type="ORF">BP01DRAFT_378903</name>
</gene>
<dbReference type="STRING" id="1450539.A0A318ZP69"/>
<dbReference type="RefSeq" id="XP_025435318.1">
    <property type="nucleotide sequence ID" value="XM_025577108.1"/>
</dbReference>
<evidence type="ECO:0000313" key="2">
    <source>
        <dbReference type="Proteomes" id="UP000248349"/>
    </source>
</evidence>
<evidence type="ECO:0000313" key="1">
    <source>
        <dbReference type="EMBL" id="PYH49336.1"/>
    </source>
</evidence>
<dbReference type="GeneID" id="37078337"/>